<keyword evidence="6" id="KW-0378">Hydrolase</keyword>
<sequence>MAFSWLGRRGGGRVNWVDVLVIALAVLAAISGARQGVLTALPAFVGVLLGAIAGIKLAPMVVRHIESTPTRVAFAVAVFVLLVALGETLGVWLGRSIRQRIRSPKLAGVDNALGAVVQGAVVFVVAWLIALPLVTVGGLPGLASAIRGSTVLGGVNNVMPSAAQNLPDELRKLLDVSGFPAAVDPFDRTPSKDVAPPDPALQGSAVVQRVRPSVLKIHAKAPSCSRALEGTGFVISPERMMTNAHVVAGTSEVSVETDDGPLDARVVHYDPNTDVAILAVPGLSATPLPFADDPAESGQDGIVLGYPLDGPYTASPARVRDLINLTGPDIYDSRTVTREVFTLRALVRSGNSGGPLIDTQGRVIGVIFGAAVDKSETGFALTADEVADELESAPDLSRSVGTGSCAA</sequence>
<evidence type="ECO:0000256" key="2">
    <source>
        <dbReference type="ARBA" id="ARBA00022692"/>
    </source>
</evidence>
<reference evidence="6 7" key="1">
    <citation type="submission" date="2021-02" db="EMBL/GenBank/DDBJ databases">
        <title>Actinophytocola xerophila sp. nov., isolated from soil of cotton cropping field.</title>
        <authorList>
            <person name="Huang R."/>
            <person name="Chen X."/>
            <person name="Ge X."/>
            <person name="Liu W."/>
        </authorList>
    </citation>
    <scope>NUCLEOTIDE SEQUENCE [LARGE SCALE GENOMIC DNA]</scope>
    <source>
        <strain evidence="6 7">S1-96</strain>
    </source>
</reference>
<evidence type="ECO:0000313" key="7">
    <source>
        <dbReference type="Proteomes" id="UP001156441"/>
    </source>
</evidence>
<feature type="transmembrane region" description="Helical" evidence="5">
    <location>
        <begin position="113"/>
        <end position="134"/>
    </location>
</feature>
<gene>
    <name evidence="6" type="ORF">JT362_05005</name>
</gene>
<keyword evidence="4 5" id="KW-0472">Membrane</keyword>
<dbReference type="PANTHER" id="PTHR43019:SF23">
    <property type="entry name" value="PROTEASE DO-LIKE 5, CHLOROPLASTIC"/>
    <property type="match status" value="1"/>
</dbReference>
<accession>A0ABT2J3N7</accession>
<dbReference type="SUPFAM" id="SSF50494">
    <property type="entry name" value="Trypsin-like serine proteases"/>
    <property type="match status" value="1"/>
</dbReference>
<comment type="subcellular location">
    <subcellularLocation>
        <location evidence="1">Membrane</location>
        <topology evidence="1">Multi-pass membrane protein</topology>
    </subcellularLocation>
</comment>
<dbReference type="InterPro" id="IPR003825">
    <property type="entry name" value="Colicin-V_CvpA"/>
</dbReference>
<feature type="transmembrane region" description="Helical" evidence="5">
    <location>
        <begin position="40"/>
        <end position="60"/>
    </location>
</feature>
<feature type="transmembrane region" description="Helical" evidence="5">
    <location>
        <begin position="72"/>
        <end position="93"/>
    </location>
</feature>
<dbReference type="Gene3D" id="2.40.10.10">
    <property type="entry name" value="Trypsin-like serine proteases"/>
    <property type="match status" value="2"/>
</dbReference>
<evidence type="ECO:0000256" key="5">
    <source>
        <dbReference type="SAM" id="Phobius"/>
    </source>
</evidence>
<dbReference type="InterPro" id="IPR043504">
    <property type="entry name" value="Peptidase_S1_PA_chymotrypsin"/>
</dbReference>
<proteinExistence type="predicted"/>
<name>A0ABT2J3N7_9PSEU</name>
<feature type="transmembrane region" description="Helical" evidence="5">
    <location>
        <begin position="14"/>
        <end position="33"/>
    </location>
</feature>
<dbReference type="GO" id="GO:0008233">
    <property type="term" value="F:peptidase activity"/>
    <property type="evidence" value="ECO:0007669"/>
    <property type="project" value="UniProtKB-KW"/>
</dbReference>
<evidence type="ECO:0000256" key="1">
    <source>
        <dbReference type="ARBA" id="ARBA00004141"/>
    </source>
</evidence>
<dbReference type="Pfam" id="PF13365">
    <property type="entry name" value="Trypsin_2"/>
    <property type="match status" value="1"/>
</dbReference>
<keyword evidence="6" id="KW-0645">Protease</keyword>
<dbReference type="PRINTS" id="PR00834">
    <property type="entry name" value="PROTEASES2C"/>
</dbReference>
<evidence type="ECO:0000256" key="3">
    <source>
        <dbReference type="ARBA" id="ARBA00022989"/>
    </source>
</evidence>
<dbReference type="PANTHER" id="PTHR43019">
    <property type="entry name" value="SERINE ENDOPROTEASE DEGS"/>
    <property type="match status" value="1"/>
</dbReference>
<dbReference type="NCBIfam" id="NF033740">
    <property type="entry name" value="MarP_fam_protase"/>
    <property type="match status" value="1"/>
</dbReference>
<organism evidence="6 7">
    <name type="scientific">Actinophytocola gossypii</name>
    <dbReference type="NCBI Taxonomy" id="2812003"/>
    <lineage>
        <taxon>Bacteria</taxon>
        <taxon>Bacillati</taxon>
        <taxon>Actinomycetota</taxon>
        <taxon>Actinomycetes</taxon>
        <taxon>Pseudonocardiales</taxon>
        <taxon>Pseudonocardiaceae</taxon>
    </lineage>
</organism>
<evidence type="ECO:0000313" key="6">
    <source>
        <dbReference type="EMBL" id="MCT2582479.1"/>
    </source>
</evidence>
<protein>
    <submittedName>
        <fullName evidence="6">MarP family serine protease</fullName>
    </submittedName>
</protein>
<dbReference type="InterPro" id="IPR047680">
    <property type="entry name" value="MarP-like"/>
</dbReference>
<dbReference type="EMBL" id="JAFFZE010000006">
    <property type="protein sequence ID" value="MCT2582479.1"/>
    <property type="molecule type" value="Genomic_DNA"/>
</dbReference>
<keyword evidence="7" id="KW-1185">Reference proteome</keyword>
<comment type="caution">
    <text evidence="6">The sequence shown here is derived from an EMBL/GenBank/DDBJ whole genome shotgun (WGS) entry which is preliminary data.</text>
</comment>
<dbReference type="Proteomes" id="UP001156441">
    <property type="component" value="Unassembled WGS sequence"/>
</dbReference>
<dbReference type="InterPro" id="IPR009003">
    <property type="entry name" value="Peptidase_S1_PA"/>
</dbReference>
<dbReference type="InterPro" id="IPR001940">
    <property type="entry name" value="Peptidase_S1C"/>
</dbReference>
<evidence type="ECO:0000256" key="4">
    <source>
        <dbReference type="ARBA" id="ARBA00023136"/>
    </source>
</evidence>
<keyword evidence="3 5" id="KW-1133">Transmembrane helix</keyword>
<dbReference type="GO" id="GO:0006508">
    <property type="term" value="P:proteolysis"/>
    <property type="evidence" value="ECO:0007669"/>
    <property type="project" value="UniProtKB-KW"/>
</dbReference>
<keyword evidence="2 5" id="KW-0812">Transmembrane</keyword>
<dbReference type="Pfam" id="PF02674">
    <property type="entry name" value="Colicin_V"/>
    <property type="match status" value="1"/>
</dbReference>